<dbReference type="SUPFAM" id="SSF81923">
    <property type="entry name" value="Double Clp-N motif"/>
    <property type="match status" value="1"/>
</dbReference>
<dbReference type="Pfam" id="PF17871">
    <property type="entry name" value="AAA_lid_9"/>
    <property type="match status" value="1"/>
</dbReference>
<evidence type="ECO:0000313" key="6">
    <source>
        <dbReference type="EMBL" id="KAK5846754.1"/>
    </source>
</evidence>
<keyword evidence="4" id="KW-0175">Coiled coil</keyword>
<accession>A0ABR0R6G0</accession>
<evidence type="ECO:0000259" key="5">
    <source>
        <dbReference type="PROSITE" id="PS51903"/>
    </source>
</evidence>
<name>A0ABR0R6G0_GOSAR</name>
<evidence type="ECO:0000256" key="2">
    <source>
        <dbReference type="ARBA" id="ARBA00022840"/>
    </source>
</evidence>
<dbReference type="Gene3D" id="1.10.8.60">
    <property type="match status" value="1"/>
</dbReference>
<keyword evidence="3" id="KW-0677">Repeat</keyword>
<evidence type="ECO:0000256" key="3">
    <source>
        <dbReference type="PROSITE-ProRule" id="PRU01251"/>
    </source>
</evidence>
<reference evidence="6 7" key="1">
    <citation type="submission" date="2023-03" db="EMBL/GenBank/DDBJ databases">
        <title>WGS of Gossypium arboreum.</title>
        <authorList>
            <person name="Yu D."/>
        </authorList>
    </citation>
    <scope>NUCLEOTIDE SEQUENCE [LARGE SCALE GENOMIC DNA]</scope>
    <source>
        <tissue evidence="6">Leaf</tissue>
    </source>
</reference>
<dbReference type="PANTHER" id="PTHR11638:SF18">
    <property type="entry name" value="HEAT SHOCK PROTEIN 104"/>
    <property type="match status" value="1"/>
</dbReference>
<dbReference type="Gene3D" id="6.10.140.130">
    <property type="match status" value="1"/>
</dbReference>
<dbReference type="PROSITE" id="PS51903">
    <property type="entry name" value="CLP_R"/>
    <property type="match status" value="1"/>
</dbReference>
<feature type="domain" description="Clp R" evidence="5">
    <location>
        <begin position="1"/>
        <end position="107"/>
    </location>
</feature>
<gene>
    <name evidence="6" type="ORF">PVK06_003052</name>
</gene>
<feature type="coiled-coil region" evidence="4">
    <location>
        <begin position="300"/>
        <end position="327"/>
    </location>
</feature>
<keyword evidence="7" id="KW-1185">Reference proteome</keyword>
<protein>
    <recommendedName>
        <fullName evidence="5">Clp R domain-containing protein</fullName>
    </recommendedName>
</protein>
<dbReference type="SUPFAM" id="SSF52540">
    <property type="entry name" value="P-loop containing nucleoside triphosphate hydrolases"/>
    <property type="match status" value="2"/>
</dbReference>
<dbReference type="InterPro" id="IPR027417">
    <property type="entry name" value="P-loop_NTPase"/>
</dbReference>
<dbReference type="Gene3D" id="1.10.1780.10">
    <property type="entry name" value="Clp, N-terminal domain"/>
    <property type="match status" value="1"/>
</dbReference>
<keyword evidence="1" id="KW-0547">Nucleotide-binding</keyword>
<dbReference type="PANTHER" id="PTHR11638">
    <property type="entry name" value="ATP-DEPENDENT CLP PROTEASE"/>
    <property type="match status" value="1"/>
</dbReference>
<dbReference type="Pfam" id="PF02861">
    <property type="entry name" value="Clp_N"/>
    <property type="match status" value="1"/>
</dbReference>
<dbReference type="CDD" id="cd00009">
    <property type="entry name" value="AAA"/>
    <property type="match status" value="1"/>
</dbReference>
<dbReference type="Gene3D" id="3.40.50.300">
    <property type="entry name" value="P-loop containing nucleotide triphosphate hydrolases"/>
    <property type="match status" value="2"/>
</dbReference>
<dbReference type="InterPro" id="IPR050130">
    <property type="entry name" value="ClpA_ClpB"/>
</dbReference>
<dbReference type="Pfam" id="PF23569">
    <property type="entry name" value="NBD_SMAX1"/>
    <property type="match status" value="1"/>
</dbReference>
<sequence length="409" mass="46528">MKQGIFYQAISKPDCGSAAQYVDRVFHQALKKLPAQSPAPNQVRASYSLIKAIRHAQAAQQSRGDTHLAVDQLILGLLEDSQITDLLKEVGVTPAKVKFEVKMLRGKKGKKMERKLDPVIGRDEEIRRVIRILPRRTKNNPVLIGEPAVGKTVVVEGLAQRIVRGDVPSNLADVRLVALDMGALIAGANRGELEERLCIGATTLEEHRKYIEKDAAFERRFQQVYVAEPSVPNTISILQGLKEKYEGHHGVRIQDCALVIAAQLSSRYITDVIFLTKQLIWFMEIVQMWELQLDSQPDQIDKHERKRMQLEVELHALEKENDKASKAQLVEVWKELDDLRDKLQPLKMKYRKEKGRVDEIRRLKQKRDKLILALQEAERRYDLAIAANLIYGEIQEVESTLAQIEGTAD</sequence>
<evidence type="ECO:0000256" key="1">
    <source>
        <dbReference type="ARBA" id="ARBA00022741"/>
    </source>
</evidence>
<evidence type="ECO:0000256" key="4">
    <source>
        <dbReference type="SAM" id="Coils"/>
    </source>
</evidence>
<dbReference type="InterPro" id="IPR036628">
    <property type="entry name" value="Clp_N_dom_sf"/>
</dbReference>
<dbReference type="InterPro" id="IPR041546">
    <property type="entry name" value="ClpA/ClpB_AAA_lid"/>
</dbReference>
<dbReference type="Proteomes" id="UP001358586">
    <property type="component" value="Chromosome 1"/>
</dbReference>
<dbReference type="InterPro" id="IPR004176">
    <property type="entry name" value="Clp_R_N"/>
</dbReference>
<dbReference type="InterPro" id="IPR058680">
    <property type="entry name" value="NBD_SMAX1-like"/>
</dbReference>
<organism evidence="6 7">
    <name type="scientific">Gossypium arboreum</name>
    <name type="common">Tree cotton</name>
    <name type="synonym">Gossypium nanking</name>
    <dbReference type="NCBI Taxonomy" id="29729"/>
    <lineage>
        <taxon>Eukaryota</taxon>
        <taxon>Viridiplantae</taxon>
        <taxon>Streptophyta</taxon>
        <taxon>Embryophyta</taxon>
        <taxon>Tracheophyta</taxon>
        <taxon>Spermatophyta</taxon>
        <taxon>Magnoliopsida</taxon>
        <taxon>eudicotyledons</taxon>
        <taxon>Gunneridae</taxon>
        <taxon>Pentapetalae</taxon>
        <taxon>rosids</taxon>
        <taxon>malvids</taxon>
        <taxon>Malvales</taxon>
        <taxon>Malvaceae</taxon>
        <taxon>Malvoideae</taxon>
        <taxon>Gossypium</taxon>
    </lineage>
</organism>
<keyword evidence="2" id="KW-0067">ATP-binding</keyword>
<proteinExistence type="predicted"/>
<evidence type="ECO:0000313" key="7">
    <source>
        <dbReference type="Proteomes" id="UP001358586"/>
    </source>
</evidence>
<comment type="caution">
    <text evidence="6">The sequence shown here is derived from an EMBL/GenBank/DDBJ whole genome shotgun (WGS) entry which is preliminary data.</text>
</comment>
<dbReference type="EMBL" id="JARKNE010000001">
    <property type="protein sequence ID" value="KAK5846754.1"/>
    <property type="molecule type" value="Genomic_DNA"/>
</dbReference>